<gene>
    <name evidence="2" type="ORF">SCLAR_v1c13070</name>
</gene>
<dbReference type="RefSeq" id="WP_100255134.1">
    <property type="nucleotide sequence ID" value="NZ_CP024870.1"/>
</dbReference>
<dbReference type="EMBL" id="CP024870">
    <property type="protein sequence ID" value="ATX71605.1"/>
    <property type="molecule type" value="Genomic_DNA"/>
</dbReference>
<accession>A0A2K8KIT3</accession>
<dbReference type="Gene3D" id="3.40.250.10">
    <property type="entry name" value="Rhodanese-like domain"/>
    <property type="match status" value="1"/>
</dbReference>
<dbReference type="AlphaFoldDB" id="A0A2K8KIT3"/>
<proteinExistence type="predicted"/>
<dbReference type="InterPro" id="IPR036873">
    <property type="entry name" value="Rhodanese-like_dom_sf"/>
</dbReference>
<name>A0A2K8KIT3_9MOLU</name>
<dbReference type="SUPFAM" id="SSF52821">
    <property type="entry name" value="Rhodanese/Cell cycle control phosphatase"/>
    <property type="match status" value="1"/>
</dbReference>
<keyword evidence="3" id="KW-1185">Reference proteome</keyword>
<dbReference type="Proteomes" id="UP000231179">
    <property type="component" value="Chromosome"/>
</dbReference>
<protein>
    <recommendedName>
        <fullName evidence="1">Rhodanese domain-containing protein</fullName>
    </recommendedName>
</protein>
<sequence>MQWLDVVFKFLAKIFKSDAFKKKYKTKPEKKFLKCLNSSNWQVIDLRNELSYQENHISGTINISKLFFRNNYYKKIDRTKKVLILNRDFHSDLDIYKILKQKSFKVYILTKNYYDLVNDPIIDRLVNVIVY</sequence>
<dbReference type="PROSITE" id="PS50206">
    <property type="entry name" value="RHODANESE_3"/>
    <property type="match status" value="1"/>
</dbReference>
<evidence type="ECO:0000313" key="2">
    <source>
        <dbReference type="EMBL" id="ATX71605.1"/>
    </source>
</evidence>
<dbReference type="CDD" id="cd00158">
    <property type="entry name" value="RHOD"/>
    <property type="match status" value="1"/>
</dbReference>
<dbReference type="InterPro" id="IPR001763">
    <property type="entry name" value="Rhodanese-like_dom"/>
</dbReference>
<organism evidence="2 3">
    <name type="scientific">Spiroplasma clarkii</name>
    <dbReference type="NCBI Taxonomy" id="2139"/>
    <lineage>
        <taxon>Bacteria</taxon>
        <taxon>Bacillati</taxon>
        <taxon>Mycoplasmatota</taxon>
        <taxon>Mollicutes</taxon>
        <taxon>Entomoplasmatales</taxon>
        <taxon>Spiroplasmataceae</taxon>
        <taxon>Spiroplasma</taxon>
    </lineage>
</organism>
<reference evidence="2 3" key="1">
    <citation type="submission" date="2017-11" db="EMBL/GenBank/DDBJ databases">
        <title>Complete genome sequence of Spiroplasma clarkii CN-5 (DSM 19994).</title>
        <authorList>
            <person name="Tsai Y.-M."/>
            <person name="Chang A."/>
            <person name="Lo W.-S."/>
            <person name="Kuo C.-H."/>
        </authorList>
    </citation>
    <scope>NUCLEOTIDE SEQUENCE [LARGE SCALE GENOMIC DNA]</scope>
    <source>
        <strain evidence="2 3">CN-5</strain>
    </source>
</reference>
<feature type="domain" description="Rhodanese" evidence="1">
    <location>
        <begin position="37"/>
        <end position="123"/>
    </location>
</feature>
<evidence type="ECO:0000259" key="1">
    <source>
        <dbReference type="PROSITE" id="PS50206"/>
    </source>
</evidence>
<dbReference type="Pfam" id="PF00581">
    <property type="entry name" value="Rhodanese"/>
    <property type="match status" value="1"/>
</dbReference>
<evidence type="ECO:0000313" key="3">
    <source>
        <dbReference type="Proteomes" id="UP000231179"/>
    </source>
</evidence>